<evidence type="ECO:0000256" key="1">
    <source>
        <dbReference type="SAM" id="Phobius"/>
    </source>
</evidence>
<proteinExistence type="predicted"/>
<accession>A0A8S1TRF1</accession>
<reference evidence="2" key="1">
    <citation type="submission" date="2021-01" db="EMBL/GenBank/DDBJ databases">
        <authorList>
            <consortium name="Genoscope - CEA"/>
            <person name="William W."/>
        </authorList>
    </citation>
    <scope>NUCLEOTIDE SEQUENCE</scope>
</reference>
<feature type="transmembrane region" description="Helical" evidence="1">
    <location>
        <begin position="127"/>
        <end position="149"/>
    </location>
</feature>
<evidence type="ECO:0000313" key="2">
    <source>
        <dbReference type="EMBL" id="CAD8154102.1"/>
    </source>
</evidence>
<protein>
    <submittedName>
        <fullName evidence="2">Uncharacterized protein</fullName>
    </submittedName>
</protein>
<evidence type="ECO:0000313" key="3">
    <source>
        <dbReference type="Proteomes" id="UP000689195"/>
    </source>
</evidence>
<keyword evidence="1" id="KW-0472">Membrane</keyword>
<dbReference type="AlphaFoldDB" id="A0A8S1TRF1"/>
<sequence>MNINQIIIYTLIITHSSCQIYSDEYLYNCTTIYKEKDKELKLKLYPIDCWIFIILSPITFFGSSRIVYQFLKNTKLFGVPGDSVFIITITNGIESVVYFLTANYVLTYNKAPLQNAFQKVNQKIKQITGLATLIVFVISNLNIFVYAAYPLALIYNALESTAKILRIFNYSLLLS</sequence>
<keyword evidence="3" id="KW-1185">Reference proteome</keyword>
<dbReference type="Proteomes" id="UP000689195">
    <property type="component" value="Unassembled WGS sequence"/>
</dbReference>
<comment type="caution">
    <text evidence="2">The sequence shown here is derived from an EMBL/GenBank/DDBJ whole genome shotgun (WGS) entry which is preliminary data.</text>
</comment>
<gene>
    <name evidence="2" type="ORF">PPENT_87.1.T0250188</name>
</gene>
<keyword evidence="1" id="KW-0812">Transmembrane</keyword>
<dbReference type="EMBL" id="CAJJDO010000025">
    <property type="protein sequence ID" value="CAD8154102.1"/>
    <property type="molecule type" value="Genomic_DNA"/>
</dbReference>
<name>A0A8S1TRF1_9CILI</name>
<organism evidence="2 3">
    <name type="scientific">Paramecium pentaurelia</name>
    <dbReference type="NCBI Taxonomy" id="43138"/>
    <lineage>
        <taxon>Eukaryota</taxon>
        <taxon>Sar</taxon>
        <taxon>Alveolata</taxon>
        <taxon>Ciliophora</taxon>
        <taxon>Intramacronucleata</taxon>
        <taxon>Oligohymenophorea</taxon>
        <taxon>Peniculida</taxon>
        <taxon>Parameciidae</taxon>
        <taxon>Paramecium</taxon>
    </lineage>
</organism>
<keyword evidence="1" id="KW-1133">Transmembrane helix</keyword>
<feature type="transmembrane region" description="Helical" evidence="1">
    <location>
        <begin position="44"/>
        <end position="63"/>
    </location>
</feature>
<feature type="transmembrane region" description="Helical" evidence="1">
    <location>
        <begin position="83"/>
        <end position="106"/>
    </location>
</feature>